<evidence type="ECO:0000313" key="2">
    <source>
        <dbReference type="Proteomes" id="UP000292187"/>
    </source>
</evidence>
<gene>
    <name evidence="1" type="ORF">EYS06_18575</name>
</gene>
<dbReference type="Proteomes" id="UP000292187">
    <property type="component" value="Unassembled WGS sequence"/>
</dbReference>
<dbReference type="RefSeq" id="WP_059224962.1">
    <property type="nucleotide sequence ID" value="NZ_BBVQ01000023.1"/>
</dbReference>
<dbReference type="AlphaFoldDB" id="A0A7Z7YJW9"/>
<evidence type="ECO:0008006" key="3">
    <source>
        <dbReference type="Google" id="ProtNLM"/>
    </source>
</evidence>
<reference evidence="1 2" key="1">
    <citation type="submission" date="2019-02" db="EMBL/GenBank/DDBJ databases">
        <title>Draft genome sequence of Escherichia albertii strain Mex-12/320a, isolated from an infant with diarrhea, harboring virulence genes associated with diarrheagenic strains of enteropathogenic E. coli.</title>
        <authorList>
            <person name="Maldonado-Puga S."/>
            <person name="Meza-Segura M."/>
            <person name="Zaidi M.B."/>
            <person name="Estrada-Garcia T."/>
        </authorList>
    </citation>
    <scope>NUCLEOTIDE SEQUENCE [LARGE SCALE GENOMIC DNA]</scope>
    <source>
        <strain evidence="1 2">Mex-12/320a</strain>
    </source>
</reference>
<accession>A0A7Z7YJW9</accession>
<name>A0A7Z7YJW9_ESCAL</name>
<dbReference type="EMBL" id="SIZV01000027">
    <property type="protein sequence ID" value="TBR49609.1"/>
    <property type="molecule type" value="Genomic_DNA"/>
</dbReference>
<sequence length="125" mass="14603">MGDWGNNPWDNDAAADWFHRFWSDTDKSNFEFLISEINNFNPDTDRYDAVRAACYILQTLGIPHVWPVKHLDILKETLEKALLILTNMINPPNDKWLFLEDCDDEMLHAISEQITAIKLRLEELA</sequence>
<protein>
    <recommendedName>
        <fullName evidence="3">DUF4259 domain-containing protein</fullName>
    </recommendedName>
</protein>
<proteinExistence type="predicted"/>
<organism evidence="1 2">
    <name type="scientific">Escherichia albertii</name>
    <dbReference type="NCBI Taxonomy" id="208962"/>
    <lineage>
        <taxon>Bacteria</taxon>
        <taxon>Pseudomonadati</taxon>
        <taxon>Pseudomonadota</taxon>
        <taxon>Gammaproteobacteria</taxon>
        <taxon>Enterobacterales</taxon>
        <taxon>Enterobacteriaceae</taxon>
        <taxon>Escherichia</taxon>
    </lineage>
</organism>
<evidence type="ECO:0000313" key="1">
    <source>
        <dbReference type="EMBL" id="TBR49609.1"/>
    </source>
</evidence>
<comment type="caution">
    <text evidence="1">The sequence shown here is derived from an EMBL/GenBank/DDBJ whole genome shotgun (WGS) entry which is preliminary data.</text>
</comment>